<dbReference type="Proteomes" id="UP000828390">
    <property type="component" value="Unassembled WGS sequence"/>
</dbReference>
<name>A0A9D4L1M1_DREPO</name>
<dbReference type="AlphaFoldDB" id="A0A9D4L1M1"/>
<reference evidence="1" key="2">
    <citation type="submission" date="2020-11" db="EMBL/GenBank/DDBJ databases">
        <authorList>
            <person name="McCartney M.A."/>
            <person name="Auch B."/>
            <person name="Kono T."/>
            <person name="Mallez S."/>
            <person name="Becker A."/>
            <person name="Gohl D.M."/>
            <person name="Silverstein K.A.T."/>
            <person name="Koren S."/>
            <person name="Bechman K.B."/>
            <person name="Herman A."/>
            <person name="Abrahante J.E."/>
            <person name="Garbe J."/>
        </authorList>
    </citation>
    <scope>NUCLEOTIDE SEQUENCE</scope>
    <source>
        <strain evidence="1">Duluth1</strain>
        <tissue evidence="1">Whole animal</tissue>
    </source>
</reference>
<dbReference type="EMBL" id="JAIWYP010000003">
    <property type="protein sequence ID" value="KAH3849057.1"/>
    <property type="molecule type" value="Genomic_DNA"/>
</dbReference>
<keyword evidence="2" id="KW-1185">Reference proteome</keyword>
<comment type="caution">
    <text evidence="1">The sequence shown here is derived from an EMBL/GenBank/DDBJ whole genome shotgun (WGS) entry which is preliminary data.</text>
</comment>
<gene>
    <name evidence="1" type="ORF">DPMN_091446</name>
</gene>
<reference evidence="1" key="1">
    <citation type="journal article" date="2019" name="bioRxiv">
        <title>The Genome of the Zebra Mussel, Dreissena polymorpha: A Resource for Invasive Species Research.</title>
        <authorList>
            <person name="McCartney M.A."/>
            <person name="Auch B."/>
            <person name="Kono T."/>
            <person name="Mallez S."/>
            <person name="Zhang Y."/>
            <person name="Obille A."/>
            <person name="Becker A."/>
            <person name="Abrahante J.E."/>
            <person name="Garbe J."/>
            <person name="Badalamenti J.P."/>
            <person name="Herman A."/>
            <person name="Mangelson H."/>
            <person name="Liachko I."/>
            <person name="Sullivan S."/>
            <person name="Sone E.D."/>
            <person name="Koren S."/>
            <person name="Silverstein K.A.T."/>
            <person name="Beckman K.B."/>
            <person name="Gohl D.M."/>
        </authorList>
    </citation>
    <scope>NUCLEOTIDE SEQUENCE</scope>
    <source>
        <strain evidence="1">Duluth1</strain>
        <tissue evidence="1">Whole animal</tissue>
    </source>
</reference>
<sequence length="53" mass="6056">MYVLSVEEMHTGARTILPHGASFQGYQINLYVTCEAPKQEFVLVVRRHCYGVI</sequence>
<evidence type="ECO:0000313" key="1">
    <source>
        <dbReference type="EMBL" id="KAH3849057.1"/>
    </source>
</evidence>
<evidence type="ECO:0000313" key="2">
    <source>
        <dbReference type="Proteomes" id="UP000828390"/>
    </source>
</evidence>
<accession>A0A9D4L1M1</accession>
<organism evidence="1 2">
    <name type="scientific">Dreissena polymorpha</name>
    <name type="common">Zebra mussel</name>
    <name type="synonym">Mytilus polymorpha</name>
    <dbReference type="NCBI Taxonomy" id="45954"/>
    <lineage>
        <taxon>Eukaryota</taxon>
        <taxon>Metazoa</taxon>
        <taxon>Spiralia</taxon>
        <taxon>Lophotrochozoa</taxon>
        <taxon>Mollusca</taxon>
        <taxon>Bivalvia</taxon>
        <taxon>Autobranchia</taxon>
        <taxon>Heteroconchia</taxon>
        <taxon>Euheterodonta</taxon>
        <taxon>Imparidentia</taxon>
        <taxon>Neoheterodontei</taxon>
        <taxon>Myida</taxon>
        <taxon>Dreissenoidea</taxon>
        <taxon>Dreissenidae</taxon>
        <taxon>Dreissena</taxon>
    </lineage>
</organism>
<proteinExistence type="predicted"/>
<protein>
    <submittedName>
        <fullName evidence="1">Uncharacterized protein</fullName>
    </submittedName>
</protein>